<protein>
    <recommendedName>
        <fullName evidence="3">Peptidase C39 domain-containing protein</fullName>
    </recommendedName>
</protein>
<gene>
    <name evidence="1" type="ORF">LYB30171_01922</name>
</gene>
<dbReference type="Proteomes" id="UP000680116">
    <property type="component" value="Chromosome"/>
</dbReference>
<evidence type="ECO:0000313" key="2">
    <source>
        <dbReference type="Proteomes" id="UP000680116"/>
    </source>
</evidence>
<accession>A0ABM8UGT0</accession>
<sequence>MTVLRPLRSRCRPDTGWPKIRTAIGKWARCGETNRGDGMTQFRLQASEYDCVPTCFINAYSRLFSRAEIPATAIQKTYLLCLDEERGGACRGTTPAAVSHLAEWLDRHRSGAFAIDTEVLRQDEVTLKAVTTCLDDGGVALLRVKHDRNLWHYVLALEKVGDWLECHDPYPKQRVSKQNPYRFVTPSKPQGPNLRIPMDWLDVRSNEKPFRLGTKDQRECVLMTRRDPRNT</sequence>
<keyword evidence="2" id="KW-1185">Reference proteome</keyword>
<evidence type="ECO:0008006" key="3">
    <source>
        <dbReference type="Google" id="ProtNLM"/>
    </source>
</evidence>
<dbReference type="EMBL" id="OU015430">
    <property type="protein sequence ID" value="CAG4975411.1"/>
    <property type="molecule type" value="Genomic_DNA"/>
</dbReference>
<name>A0ABM8UGT0_9GAMM</name>
<reference evidence="1 2" key="1">
    <citation type="submission" date="2021-04" db="EMBL/GenBank/DDBJ databases">
        <authorList>
            <person name="Rodrigo-Torres L."/>
            <person name="Arahal R. D."/>
            <person name="Lucena T."/>
        </authorList>
    </citation>
    <scope>NUCLEOTIDE SEQUENCE [LARGE SCALE GENOMIC DNA]</scope>
    <source>
        <strain evidence="1 2">CECT 30171</strain>
    </source>
</reference>
<organism evidence="1 2">
    <name type="scientific">Novilysobacter luteus</name>
    <dbReference type="NCBI Taxonomy" id="2822368"/>
    <lineage>
        <taxon>Bacteria</taxon>
        <taxon>Pseudomonadati</taxon>
        <taxon>Pseudomonadota</taxon>
        <taxon>Gammaproteobacteria</taxon>
        <taxon>Lysobacterales</taxon>
        <taxon>Lysobacteraceae</taxon>
        <taxon>Novilysobacter</taxon>
    </lineage>
</organism>
<proteinExistence type="predicted"/>
<evidence type="ECO:0000313" key="1">
    <source>
        <dbReference type="EMBL" id="CAG4975411.1"/>
    </source>
</evidence>